<dbReference type="AlphaFoldDB" id="A0A941IMK9"/>
<dbReference type="Proteomes" id="UP000676325">
    <property type="component" value="Unassembled WGS sequence"/>
</dbReference>
<feature type="transmembrane region" description="Helical" evidence="2">
    <location>
        <begin position="366"/>
        <end position="385"/>
    </location>
</feature>
<gene>
    <name evidence="3" type="ORF">KDK95_27595</name>
</gene>
<dbReference type="EMBL" id="JAGSOH010000114">
    <property type="protein sequence ID" value="MBR7830098.1"/>
    <property type="molecule type" value="Genomic_DNA"/>
</dbReference>
<evidence type="ECO:0000256" key="2">
    <source>
        <dbReference type="SAM" id="Phobius"/>
    </source>
</evidence>
<dbReference type="RefSeq" id="WP_212521228.1">
    <property type="nucleotide sequence ID" value="NZ_JAGSOH010000114.1"/>
</dbReference>
<keyword evidence="2" id="KW-1133">Transmembrane helix</keyword>
<evidence type="ECO:0000313" key="3">
    <source>
        <dbReference type="EMBL" id="MBR7830098.1"/>
    </source>
</evidence>
<evidence type="ECO:0000256" key="1">
    <source>
        <dbReference type="SAM" id="MobiDB-lite"/>
    </source>
</evidence>
<protein>
    <submittedName>
        <fullName evidence="3">Uncharacterized protein</fullName>
    </submittedName>
</protein>
<name>A0A941IMK9_9ACTN</name>
<feature type="transmembrane region" description="Helical" evidence="2">
    <location>
        <begin position="139"/>
        <end position="160"/>
    </location>
</feature>
<keyword evidence="2" id="KW-0472">Membrane</keyword>
<feature type="transmembrane region" description="Helical" evidence="2">
    <location>
        <begin position="80"/>
        <end position="105"/>
    </location>
</feature>
<organism evidence="3 4">
    <name type="scientific">Actinospica acidithermotolerans</name>
    <dbReference type="NCBI Taxonomy" id="2828514"/>
    <lineage>
        <taxon>Bacteria</taxon>
        <taxon>Bacillati</taxon>
        <taxon>Actinomycetota</taxon>
        <taxon>Actinomycetes</taxon>
        <taxon>Catenulisporales</taxon>
        <taxon>Actinospicaceae</taxon>
        <taxon>Actinospica</taxon>
    </lineage>
</organism>
<keyword evidence="2" id="KW-0812">Transmembrane</keyword>
<evidence type="ECO:0000313" key="4">
    <source>
        <dbReference type="Proteomes" id="UP000676325"/>
    </source>
</evidence>
<sequence length="516" mass="54872">MVAQVGRVPGPRRPESAPDDDATRYLCTAAHLDEGYGRALIRHLLVREDRQPPLAEGVDLATVVRHAVAARSRRLYRDGAMLAVVVVATALGGWSVPCLLAWLAATVLAVRALRPSETVAGRRSRAEYAGSPRNERPRAAAQATLFLLVVAGVLLTTLALTHADPLGLRSVLHIAAPANGGERLRRLVAPAAAGLGCWIAVLAEELAARAAIADRLSPGLYTPGRWLSAEPAWAQHALGVLGARLAAARTVRPPLAASGEPFLGAGRQALRRRWLIDLGPAASRSAPFDTEDLLDRACEALADGLGPLDPGGPALVLLDDYPVAAGPAFATRGDAELPVRLLPVPSAPARGLPAARRFRRIRITRGAAGLTVTVFVGATAGNGLLQVELYGYVLAPVANRYRLADRLGPWGWESVGASAVRAARRTPGRILATPASIWLTVTDPLVRRHYGTVVRKAAEHGTELDAGARFDPRAAVSAEIGEDYFGDEDGNLYLAVVERRVRNELRHLLPPDRADF</sequence>
<keyword evidence="4" id="KW-1185">Reference proteome</keyword>
<accession>A0A941IMK9</accession>
<proteinExistence type="predicted"/>
<comment type="caution">
    <text evidence="3">The sequence shown here is derived from an EMBL/GenBank/DDBJ whole genome shotgun (WGS) entry which is preliminary data.</text>
</comment>
<feature type="region of interest" description="Disordered" evidence="1">
    <location>
        <begin position="1"/>
        <end position="20"/>
    </location>
</feature>
<reference evidence="3" key="1">
    <citation type="submission" date="2021-04" db="EMBL/GenBank/DDBJ databases">
        <title>Genome based classification of Actinospica acidithermotolerans sp. nov., an actinobacterium isolated from an Indonesian hot spring.</title>
        <authorList>
            <person name="Kusuma A.B."/>
            <person name="Putra K.E."/>
            <person name="Nafisah S."/>
            <person name="Loh J."/>
            <person name="Nouioui I."/>
            <person name="Goodfellow M."/>
        </authorList>
    </citation>
    <scope>NUCLEOTIDE SEQUENCE</scope>
    <source>
        <strain evidence="3">MGRD01-02</strain>
    </source>
</reference>